<dbReference type="Gene3D" id="2.60.40.2240">
    <property type="entry name" value="Acyl-CoA thioester hydrolase/BAAT N-terminal domain"/>
    <property type="match status" value="1"/>
</dbReference>
<keyword evidence="6" id="KW-1185">Reference proteome</keyword>
<dbReference type="Pfam" id="PF04775">
    <property type="entry name" value="Bile_Hydr_Trans"/>
    <property type="match status" value="1"/>
</dbReference>
<evidence type="ECO:0000259" key="3">
    <source>
        <dbReference type="Pfam" id="PF04775"/>
    </source>
</evidence>
<dbReference type="InterPro" id="IPR014940">
    <property type="entry name" value="BAAT_C"/>
</dbReference>
<accession>A0A3R7MDS3</accession>
<dbReference type="InterPro" id="IPR006862">
    <property type="entry name" value="Thio_Ohase/aa_AcTrfase"/>
</dbReference>
<feature type="active site" description="Charge relay system" evidence="2">
    <location>
        <position position="348"/>
    </location>
</feature>
<comment type="caution">
    <text evidence="5">The sequence shown here is derived from an EMBL/GenBank/DDBJ whole genome shotgun (WGS) entry which is preliminary data.</text>
</comment>
<dbReference type="InterPro" id="IPR042490">
    <property type="entry name" value="Thio_Ohase/BAAT_N"/>
</dbReference>
<dbReference type="Pfam" id="PF08840">
    <property type="entry name" value="BAAT_C"/>
    <property type="match status" value="1"/>
</dbReference>
<reference evidence="5 6" key="1">
    <citation type="submission" date="2018-04" db="EMBL/GenBank/DDBJ databases">
        <authorList>
            <person name="Zhang X."/>
            <person name="Yuan J."/>
            <person name="Li F."/>
            <person name="Xiang J."/>
        </authorList>
    </citation>
    <scope>NUCLEOTIDE SEQUENCE [LARGE SCALE GENOMIC DNA]</scope>
    <source>
        <tissue evidence="5">Muscle</tissue>
    </source>
</reference>
<dbReference type="PIRSF" id="PIRSF016521">
    <property type="entry name" value="Acyl-CoA_hydro"/>
    <property type="match status" value="1"/>
</dbReference>
<dbReference type="GO" id="GO:0006631">
    <property type="term" value="P:fatty acid metabolic process"/>
    <property type="evidence" value="ECO:0007669"/>
    <property type="project" value="TreeGrafter"/>
</dbReference>
<feature type="active site" description="Charge relay system" evidence="2">
    <location>
        <position position="314"/>
    </location>
</feature>
<feature type="domain" description="BAAT/Acyl-CoA thioester hydrolase C-terminal" evidence="4">
    <location>
        <begin position="195"/>
        <end position="396"/>
    </location>
</feature>
<feature type="domain" description="Acyl-CoA thioester hydrolase/bile acid-CoA amino acid N-acetyltransferase" evidence="3">
    <location>
        <begin position="11"/>
        <end position="145"/>
    </location>
</feature>
<dbReference type="EMBL" id="QCYY01001285">
    <property type="protein sequence ID" value="ROT79154.1"/>
    <property type="molecule type" value="Genomic_DNA"/>
</dbReference>
<comment type="similarity">
    <text evidence="1">Belongs to the C/M/P thioester hydrolase family.</text>
</comment>
<dbReference type="InterPro" id="IPR016662">
    <property type="entry name" value="Acyl-CoA_thioEstase_long-chain"/>
</dbReference>
<gene>
    <name evidence="5" type="ORF">C7M84_002128</name>
</gene>
<protein>
    <submittedName>
        <fullName evidence="5">Putative acyl-coenzyme A thioesterase 2, mitochondrial-like</fullName>
    </submittedName>
</protein>
<evidence type="ECO:0000256" key="2">
    <source>
        <dbReference type="PIRSR" id="PIRSR016521-1"/>
    </source>
</evidence>
<evidence type="ECO:0000256" key="1">
    <source>
        <dbReference type="ARBA" id="ARBA00006538"/>
    </source>
</evidence>
<proteinExistence type="inferred from homology"/>
<name>A0A3R7MDS3_PENVA</name>
<dbReference type="Proteomes" id="UP000283509">
    <property type="component" value="Unassembled WGS sequence"/>
</dbReference>
<reference evidence="5 6" key="2">
    <citation type="submission" date="2019-01" db="EMBL/GenBank/DDBJ databases">
        <title>The decoding of complex shrimp genome reveals the adaptation for benthos swimmer, frequently molting mechanism and breeding impact on genome.</title>
        <authorList>
            <person name="Sun Y."/>
            <person name="Gao Y."/>
            <person name="Yu Y."/>
        </authorList>
    </citation>
    <scope>NUCLEOTIDE SEQUENCE [LARGE SCALE GENOMIC DNA]</scope>
    <source>
        <tissue evidence="5">Muscle</tissue>
    </source>
</reference>
<dbReference type="GO" id="GO:0006637">
    <property type="term" value="P:acyl-CoA metabolic process"/>
    <property type="evidence" value="ECO:0007669"/>
    <property type="project" value="InterPro"/>
</dbReference>
<dbReference type="PANTHER" id="PTHR10824:SF4">
    <property type="entry name" value="ACYL-COENZYME A THIOESTERASE 1-LIKE"/>
    <property type="match status" value="1"/>
</dbReference>
<dbReference type="SUPFAM" id="SSF53474">
    <property type="entry name" value="alpha/beta-Hydrolases"/>
    <property type="match status" value="1"/>
</dbReference>
<dbReference type="OrthoDB" id="6347013at2759"/>
<dbReference type="InterPro" id="IPR029058">
    <property type="entry name" value="AB_hydrolase_fold"/>
</dbReference>
<dbReference type="AlphaFoldDB" id="A0A3R7MDS3"/>
<sequence>MSITPSSCLHDEPVQIRVEGLLPNQDVTLYSSMKDTRNVQYISTAHYRADSNGKVDVDTMESLGGSYTGHFPMGLIGTLHPAPSEYKFTRFFKRDVVNPNIVELSVYDGHLTEEEVCAPECKKALDSTMHERHYMGPGVQRIPVRYGKVRGTLFLPAAGGLLEYRSAQLASRGIAALSLAFFAYDDLPKTLEEFNISYFEEAVEFLLKHEKIMKPHVGAVGVSKGGDLVLSLATYIPEVKAGVWINGCNSNVQSALKLRDSVLPGLEFDFGKIEIVNGSMDCFEILHNPLDYPETIIPIEKADADFLFLVGNGDRNWKSVMYCDQAIERLKKAGRKNYEVHNYPGTGHLIEPPHSPFCGASFHKVVRMPLVWGGKPQPHLMAQKHAWNTMLSFLRRCIR</sequence>
<organism evidence="5 6">
    <name type="scientific">Penaeus vannamei</name>
    <name type="common">Whiteleg shrimp</name>
    <name type="synonym">Litopenaeus vannamei</name>
    <dbReference type="NCBI Taxonomy" id="6689"/>
    <lineage>
        <taxon>Eukaryota</taxon>
        <taxon>Metazoa</taxon>
        <taxon>Ecdysozoa</taxon>
        <taxon>Arthropoda</taxon>
        <taxon>Crustacea</taxon>
        <taxon>Multicrustacea</taxon>
        <taxon>Malacostraca</taxon>
        <taxon>Eumalacostraca</taxon>
        <taxon>Eucarida</taxon>
        <taxon>Decapoda</taxon>
        <taxon>Dendrobranchiata</taxon>
        <taxon>Penaeoidea</taxon>
        <taxon>Penaeidae</taxon>
        <taxon>Penaeus</taxon>
    </lineage>
</organism>
<evidence type="ECO:0000259" key="4">
    <source>
        <dbReference type="Pfam" id="PF08840"/>
    </source>
</evidence>
<dbReference type="GO" id="GO:0047617">
    <property type="term" value="F:fatty acyl-CoA hydrolase activity"/>
    <property type="evidence" value="ECO:0007669"/>
    <property type="project" value="TreeGrafter"/>
</dbReference>
<evidence type="ECO:0000313" key="6">
    <source>
        <dbReference type="Proteomes" id="UP000283509"/>
    </source>
</evidence>
<dbReference type="FunFam" id="3.40.50.1820:FF:000024">
    <property type="entry name" value="acyl-coenzyme A thioesterase 4"/>
    <property type="match status" value="1"/>
</dbReference>
<dbReference type="STRING" id="6689.A0A3R7MDS3"/>
<feature type="active site" description="Charge relay system" evidence="2">
    <location>
        <position position="223"/>
    </location>
</feature>
<dbReference type="PANTHER" id="PTHR10824">
    <property type="entry name" value="ACYL-COENZYME A THIOESTERASE-RELATED"/>
    <property type="match status" value="1"/>
</dbReference>
<dbReference type="Gene3D" id="3.40.50.1820">
    <property type="entry name" value="alpha/beta hydrolase"/>
    <property type="match status" value="1"/>
</dbReference>
<evidence type="ECO:0000313" key="5">
    <source>
        <dbReference type="EMBL" id="ROT79154.1"/>
    </source>
</evidence>